<keyword evidence="9" id="KW-1185">Reference proteome</keyword>
<comment type="similarity">
    <text evidence="2">Belongs to the Rab3-GAP regulatory subunit family.</text>
</comment>
<feature type="compositionally biased region" description="Low complexity" evidence="5">
    <location>
        <begin position="834"/>
        <end position="850"/>
    </location>
</feature>
<protein>
    <submittedName>
        <fullName evidence="8">Rab3 GTPase-activating protein non-catalytic subunit</fullName>
    </submittedName>
</protein>
<feature type="region of interest" description="Disordered" evidence="5">
    <location>
        <begin position="819"/>
        <end position="850"/>
    </location>
</feature>
<evidence type="ECO:0000259" key="6">
    <source>
        <dbReference type="Pfam" id="PF14655"/>
    </source>
</evidence>
<dbReference type="PANTHER" id="PTHR12472">
    <property type="entry name" value="RAB3-GAP REGULATORY DOMAIN"/>
    <property type="match status" value="1"/>
</dbReference>
<evidence type="ECO:0000256" key="1">
    <source>
        <dbReference type="ARBA" id="ARBA00004496"/>
    </source>
</evidence>
<dbReference type="GO" id="GO:0005737">
    <property type="term" value="C:cytoplasm"/>
    <property type="evidence" value="ECO:0007669"/>
    <property type="project" value="UniProtKB-SubCell"/>
</dbReference>
<dbReference type="EMBL" id="JAHWGI010000085">
    <property type="protein sequence ID" value="KAK3909218.1"/>
    <property type="molecule type" value="Genomic_DNA"/>
</dbReference>
<evidence type="ECO:0000313" key="8">
    <source>
        <dbReference type="EMBL" id="KAK3909218.1"/>
    </source>
</evidence>
<sequence>MSCQFKAYAKVDVEDVNRTPICSSLSGCVLKNAIVQPNNLKILVAGGAGEAYYDSSGLSSTTELSFLNNSCVSLSPSAKWDSHEEDDVKTKFKTTWTGNPCHNESEEISAVLCLPLVMPNKSSRPTHTSEQTDWTCIVVGFNSGHLRFYDEGGDLLLSEQIHNEPVCYVKCQSYHPAKNSSYDDYAEELHVTFCSTVAIIPGFALFQTLRACRNHLARVKANFSEHILPPPLTLKKWAFVDQGCVKDCEVIGPSSSDMFDHLMTASIVGGFNTCYRSGAPKSTVVVAAGKEPFIGFHHALEGFEGRSVLTDVAQVVKNKFKGFFGGSTHDRQKSTAVIEPAENLALRFSLFDPSREADHIVRSPNREYSVVSDGLGRLTLINNSRAIAVRMWKGYRRAQCGWLQVEEEEPSQKGKPKHLLRNVLFLVIYDPKKGMLEVWTVPNGVRVTAFSCSKKGRLLYTSHGLVGLNNAAVKWANKSLLPCAFIDPFGTIFQIIVPFHCALSDSTSDRAADLALLRKLKSILREDDLEDEQLAQEVGLLAAELKTEEVRKQMLAMLTSHKHVTIDALEAALAVFTDKAMSEASKRQMLLDSCQQLRNILEFFKFVQQQKERPPNYASVVPQEGVSDLQAVGDVLNVSEQELTTLKSLISLLDVPLSTNTTPRREARVTFNEGTLSGSSLVDYLACFDIGKMSEGNTAPNAVAIKKLSPSKLQVLAELLFQGILYSDVPVEVWQAEAACSGILPFNLLNLAINFWLHRNAGKALEVEMIRFSEIVKAICLLEEVNSCDLSSFWSSVRGELASSPQPFKALTAALSSKSPKKAQSIPKTKGAEESSSSNSNDFTSKESSSVTSCEDNIKVESRKSSAEWEDVSWDSVKWNLLIGRLEEIALLDQVLSQNPTDFCDQSTKNQLPCLPYVKPSISLLTILEKGKGTHY</sequence>
<organism evidence="8 9">
    <name type="scientific">Frankliniella fusca</name>
    <dbReference type="NCBI Taxonomy" id="407009"/>
    <lineage>
        <taxon>Eukaryota</taxon>
        <taxon>Metazoa</taxon>
        <taxon>Ecdysozoa</taxon>
        <taxon>Arthropoda</taxon>
        <taxon>Hexapoda</taxon>
        <taxon>Insecta</taxon>
        <taxon>Pterygota</taxon>
        <taxon>Neoptera</taxon>
        <taxon>Paraneoptera</taxon>
        <taxon>Thysanoptera</taxon>
        <taxon>Terebrantia</taxon>
        <taxon>Thripoidea</taxon>
        <taxon>Thripidae</taxon>
        <taxon>Frankliniella</taxon>
    </lineage>
</organism>
<dbReference type="InterPro" id="IPR026059">
    <property type="entry name" value="Rab3GAP2"/>
</dbReference>
<evidence type="ECO:0000313" key="9">
    <source>
        <dbReference type="Proteomes" id="UP001219518"/>
    </source>
</evidence>
<gene>
    <name evidence="8" type="ORF">KUF71_003817</name>
</gene>
<dbReference type="Pfam" id="PF14656">
    <property type="entry name" value="RAB3GAP2_C"/>
    <property type="match status" value="1"/>
</dbReference>
<evidence type="ECO:0000256" key="4">
    <source>
        <dbReference type="ARBA" id="ARBA00022490"/>
    </source>
</evidence>
<dbReference type="Proteomes" id="UP001219518">
    <property type="component" value="Unassembled WGS sequence"/>
</dbReference>
<evidence type="ECO:0000256" key="3">
    <source>
        <dbReference type="ARBA" id="ARBA00022468"/>
    </source>
</evidence>
<feature type="domain" description="Rab3-GAP regulatory subunit N-terminal" evidence="6">
    <location>
        <begin position="76"/>
        <end position="459"/>
    </location>
</feature>
<comment type="subcellular location">
    <subcellularLocation>
        <location evidence="1">Cytoplasm</location>
    </subcellularLocation>
</comment>
<keyword evidence="3" id="KW-0343">GTPase activation</keyword>
<proteinExistence type="inferred from homology"/>
<dbReference type="InterPro" id="IPR029257">
    <property type="entry name" value="RAB3GAP2_C"/>
</dbReference>
<reference evidence="8" key="2">
    <citation type="journal article" date="2023" name="BMC Genomics">
        <title>Pest status, molecular evolution, and epigenetic factors derived from the genome assembly of Frankliniella fusca, a thysanopteran phytovirus vector.</title>
        <authorList>
            <person name="Catto M.A."/>
            <person name="Labadie P.E."/>
            <person name="Jacobson A.L."/>
            <person name="Kennedy G.G."/>
            <person name="Srinivasan R."/>
            <person name="Hunt B.G."/>
        </authorList>
    </citation>
    <scope>NUCLEOTIDE SEQUENCE</scope>
    <source>
        <strain evidence="8">PL_HMW_Pooled</strain>
    </source>
</reference>
<dbReference type="PANTHER" id="PTHR12472:SF0">
    <property type="entry name" value="RAB3 GTPASE-ACTIVATING PROTEIN NON-CATALYTIC SUBUNIT"/>
    <property type="match status" value="1"/>
</dbReference>
<evidence type="ECO:0000259" key="7">
    <source>
        <dbReference type="Pfam" id="PF14656"/>
    </source>
</evidence>
<keyword evidence="4" id="KW-0963">Cytoplasm</keyword>
<evidence type="ECO:0000256" key="5">
    <source>
        <dbReference type="SAM" id="MobiDB-lite"/>
    </source>
</evidence>
<comment type="caution">
    <text evidence="8">The sequence shown here is derived from an EMBL/GenBank/DDBJ whole genome shotgun (WGS) entry which is preliminary data.</text>
</comment>
<dbReference type="Pfam" id="PF14655">
    <property type="entry name" value="RAB3GAP2_N"/>
    <property type="match status" value="1"/>
</dbReference>
<dbReference type="AlphaFoldDB" id="A0AAE1GUP1"/>
<reference evidence="8" key="1">
    <citation type="submission" date="2021-07" db="EMBL/GenBank/DDBJ databases">
        <authorList>
            <person name="Catto M.A."/>
            <person name="Jacobson A."/>
            <person name="Kennedy G."/>
            <person name="Labadie P."/>
            <person name="Hunt B.G."/>
            <person name="Srinivasan R."/>
        </authorList>
    </citation>
    <scope>NUCLEOTIDE SEQUENCE</scope>
    <source>
        <strain evidence="8">PL_HMW_Pooled</strain>
        <tissue evidence="8">Head</tissue>
    </source>
</reference>
<evidence type="ECO:0000256" key="2">
    <source>
        <dbReference type="ARBA" id="ARBA00008153"/>
    </source>
</evidence>
<accession>A0AAE1GUP1</accession>
<feature type="domain" description="Rab3GAP regulatory subunit C-terminal" evidence="7">
    <location>
        <begin position="748"/>
        <end position="933"/>
    </location>
</feature>
<dbReference type="GO" id="GO:0005096">
    <property type="term" value="F:GTPase activator activity"/>
    <property type="evidence" value="ECO:0007669"/>
    <property type="project" value="UniProtKB-KW"/>
</dbReference>
<name>A0AAE1GUP1_9NEOP</name>
<dbReference type="InterPro" id="IPR032839">
    <property type="entry name" value="RAB3GAP_N"/>
</dbReference>